<dbReference type="InterPro" id="IPR036426">
    <property type="entry name" value="Bulb-type_lectin_dom_sf"/>
</dbReference>
<evidence type="ECO:0000256" key="1">
    <source>
        <dbReference type="ARBA" id="ARBA00022729"/>
    </source>
</evidence>
<feature type="non-terminal residue" evidence="5">
    <location>
        <position position="1"/>
    </location>
</feature>
<dbReference type="EMBL" id="PKMF04000097">
    <property type="protein sequence ID" value="KAK7850625.1"/>
    <property type="molecule type" value="Genomic_DNA"/>
</dbReference>
<evidence type="ECO:0000313" key="5">
    <source>
        <dbReference type="EMBL" id="KAK7850625.1"/>
    </source>
</evidence>
<evidence type="ECO:0000313" key="6">
    <source>
        <dbReference type="Proteomes" id="UP000237347"/>
    </source>
</evidence>
<gene>
    <name evidence="5" type="ORF">CFP56_044050</name>
</gene>
<reference evidence="5 6" key="1">
    <citation type="journal article" date="2018" name="Sci. Data">
        <title>The draft genome sequence of cork oak.</title>
        <authorList>
            <person name="Ramos A.M."/>
            <person name="Usie A."/>
            <person name="Barbosa P."/>
            <person name="Barros P.M."/>
            <person name="Capote T."/>
            <person name="Chaves I."/>
            <person name="Simoes F."/>
            <person name="Abreu I."/>
            <person name="Carrasquinho I."/>
            <person name="Faro C."/>
            <person name="Guimaraes J.B."/>
            <person name="Mendonca D."/>
            <person name="Nobrega F."/>
            <person name="Rodrigues L."/>
            <person name="Saibo N.J.M."/>
            <person name="Varela M.C."/>
            <person name="Egas C."/>
            <person name="Matos J."/>
            <person name="Miguel C.M."/>
            <person name="Oliveira M.M."/>
            <person name="Ricardo C.P."/>
            <person name="Goncalves S."/>
        </authorList>
    </citation>
    <scope>NUCLEOTIDE SEQUENCE [LARGE SCALE GENOMIC DNA]</scope>
    <source>
        <strain evidence="6">cv. HL8</strain>
    </source>
</reference>
<protein>
    <submittedName>
        <fullName evidence="5">G-type lectin s-receptor-like serine/threonine-protein kinase</fullName>
    </submittedName>
</protein>
<accession>A0AAW0LGH2</accession>
<dbReference type="Pfam" id="PF01453">
    <property type="entry name" value="B_lectin"/>
    <property type="match status" value="1"/>
</dbReference>
<comment type="caution">
    <text evidence="5">The sequence shown here is derived from an EMBL/GenBank/DDBJ whole genome shotgun (WGS) entry which is preliminary data.</text>
</comment>
<feature type="domain" description="Bulb-type lectin" evidence="4">
    <location>
        <begin position="77"/>
        <end position="143"/>
    </location>
</feature>
<keyword evidence="6" id="KW-1185">Reference proteome</keyword>
<dbReference type="PANTHER" id="PTHR32444">
    <property type="entry name" value="BULB-TYPE LECTIN DOMAIN-CONTAINING PROTEIN"/>
    <property type="match status" value="1"/>
</dbReference>
<dbReference type="InterPro" id="IPR001480">
    <property type="entry name" value="Bulb-type_lectin_dom"/>
</dbReference>
<keyword evidence="1" id="KW-0732">Signal</keyword>
<evidence type="ECO:0000256" key="3">
    <source>
        <dbReference type="ARBA" id="ARBA00023180"/>
    </source>
</evidence>
<sequence length="168" mass="19109">LYQSYTDTNFVYLKFVSLLFFPCLWTPHAAKWVYVPSARISSTATGGSLNPSDTLNSSNYIGTMKTVQQGGDPTVLYHSPKPTKNTVTTLLNSGNFILKELHSNRTMKWVLWQSFDYPSNILLPRMKLGVSHKTSKTWSLTLWSTELILDPGLFSLEWNPKGYQLIIR</sequence>
<dbReference type="Proteomes" id="UP000237347">
    <property type="component" value="Unassembled WGS sequence"/>
</dbReference>
<dbReference type="AlphaFoldDB" id="A0AAW0LGH2"/>
<organism evidence="5 6">
    <name type="scientific">Quercus suber</name>
    <name type="common">Cork oak</name>
    <dbReference type="NCBI Taxonomy" id="58331"/>
    <lineage>
        <taxon>Eukaryota</taxon>
        <taxon>Viridiplantae</taxon>
        <taxon>Streptophyta</taxon>
        <taxon>Embryophyta</taxon>
        <taxon>Tracheophyta</taxon>
        <taxon>Spermatophyta</taxon>
        <taxon>Magnoliopsida</taxon>
        <taxon>eudicotyledons</taxon>
        <taxon>Gunneridae</taxon>
        <taxon>Pentapetalae</taxon>
        <taxon>rosids</taxon>
        <taxon>fabids</taxon>
        <taxon>Fagales</taxon>
        <taxon>Fagaceae</taxon>
        <taxon>Quercus</taxon>
    </lineage>
</organism>
<evidence type="ECO:0000256" key="2">
    <source>
        <dbReference type="ARBA" id="ARBA00023157"/>
    </source>
</evidence>
<dbReference type="SUPFAM" id="SSF51110">
    <property type="entry name" value="alpha-D-mannose-specific plant lectins"/>
    <property type="match status" value="1"/>
</dbReference>
<evidence type="ECO:0000259" key="4">
    <source>
        <dbReference type="Pfam" id="PF01453"/>
    </source>
</evidence>
<proteinExistence type="predicted"/>
<keyword evidence="2" id="KW-1015">Disulfide bond</keyword>
<keyword evidence="3" id="KW-0325">Glycoprotein</keyword>
<dbReference type="GO" id="GO:0016301">
    <property type="term" value="F:kinase activity"/>
    <property type="evidence" value="ECO:0007669"/>
    <property type="project" value="UniProtKB-KW"/>
</dbReference>
<name>A0AAW0LGH2_QUESU</name>
<dbReference type="PANTHER" id="PTHR32444:SF183">
    <property type="entry name" value="APPLE DOMAIN-CONTAINING PROTEIN"/>
    <property type="match status" value="1"/>
</dbReference>